<keyword evidence="2" id="KW-0238">DNA-binding</keyword>
<evidence type="ECO:0000313" key="5">
    <source>
        <dbReference type="EMBL" id="URD68149.1"/>
    </source>
</evidence>
<evidence type="ECO:0000256" key="2">
    <source>
        <dbReference type="ARBA" id="ARBA00023125"/>
    </source>
</evidence>
<dbReference type="Proteomes" id="UP001056819">
    <property type="component" value="Chromosome"/>
</dbReference>
<keyword evidence="3" id="KW-0804">Transcription</keyword>
<dbReference type="GO" id="GO:0003677">
    <property type="term" value="F:DNA binding"/>
    <property type="evidence" value="ECO:0007669"/>
    <property type="project" value="UniProtKB-KW"/>
</dbReference>
<dbReference type="Gene3D" id="1.10.10.10">
    <property type="entry name" value="Winged helix-like DNA-binding domain superfamily/Winged helix DNA-binding domain"/>
    <property type="match status" value="1"/>
</dbReference>
<organism evidence="5 6">
    <name type="scientific">Conchiformibius steedae DSM 2580</name>
    <dbReference type="NCBI Taxonomy" id="1121352"/>
    <lineage>
        <taxon>Bacteria</taxon>
        <taxon>Pseudomonadati</taxon>
        <taxon>Pseudomonadota</taxon>
        <taxon>Betaproteobacteria</taxon>
        <taxon>Neisseriales</taxon>
        <taxon>Neisseriaceae</taxon>
        <taxon>Conchiformibius</taxon>
    </lineage>
</organism>
<sequence>MELSTQEIVDLVQHAREQGIEIDLPSSKGGVKKRAESKNWASRTVKGKGGRNGVKTLYTLPDKVIHELTEKGLLHLLETAPSVPHTATPPSALYDLPLSMQPAFSQYQQWAAEQDRKRIVPIRYYSQVFASAGNGNIVWDTNCDVMWFRASFIQQLAVEPAHCFCTRVQGDSMFPTLIDRGAVLWHATARFTGEGVYLFRQYDEIRVKRLVRTAPDRYQIISDNPNKSIYPTVELDLSRFEPHEFELYGKYLWSAGVAG</sequence>
<protein>
    <submittedName>
        <fullName evidence="5">S24 family peptidase</fullName>
    </submittedName>
</protein>
<dbReference type="PANTHER" id="PTHR40661:SF3">
    <property type="entry name" value="FELS-1 PROPHAGE TRANSCRIPTIONAL REGULATOR"/>
    <property type="match status" value="1"/>
</dbReference>
<dbReference type="InterPro" id="IPR039418">
    <property type="entry name" value="LexA-like"/>
</dbReference>
<dbReference type="Pfam" id="PF00717">
    <property type="entry name" value="Peptidase_S24"/>
    <property type="match status" value="1"/>
</dbReference>
<name>A0AAE9HV27_9NEIS</name>
<proteinExistence type="predicted"/>
<keyword evidence="1" id="KW-0805">Transcription regulation</keyword>
<evidence type="ECO:0000313" key="6">
    <source>
        <dbReference type="Proteomes" id="UP001056819"/>
    </source>
</evidence>
<dbReference type="EMBL" id="CP097501">
    <property type="protein sequence ID" value="URD68149.1"/>
    <property type="molecule type" value="Genomic_DNA"/>
</dbReference>
<evidence type="ECO:0000259" key="4">
    <source>
        <dbReference type="Pfam" id="PF00717"/>
    </source>
</evidence>
<gene>
    <name evidence="5" type="ORF">LNQ82_03000</name>
</gene>
<dbReference type="AlphaFoldDB" id="A0AAE9HV27"/>
<evidence type="ECO:0000256" key="1">
    <source>
        <dbReference type="ARBA" id="ARBA00023015"/>
    </source>
</evidence>
<dbReference type="InterPro" id="IPR036388">
    <property type="entry name" value="WH-like_DNA-bd_sf"/>
</dbReference>
<accession>A0AAE9HV27</accession>
<feature type="domain" description="Peptidase S24/S26A/S26B/S26C" evidence="4">
    <location>
        <begin position="130"/>
        <end position="234"/>
    </location>
</feature>
<dbReference type="SUPFAM" id="SSF46955">
    <property type="entry name" value="Putative DNA-binding domain"/>
    <property type="match status" value="1"/>
</dbReference>
<reference evidence="5" key="1">
    <citation type="submission" date="2022-05" db="EMBL/GenBank/DDBJ databases">
        <title>Alysiella filiformis genome sequencing.</title>
        <authorList>
            <person name="Viehboeck T."/>
        </authorList>
    </citation>
    <scope>NUCLEOTIDE SEQUENCE</scope>
    <source>
        <strain evidence="5">DSM 2580</strain>
    </source>
</reference>
<dbReference type="Gene3D" id="2.10.109.10">
    <property type="entry name" value="Umud Fragment, subunit A"/>
    <property type="match status" value="1"/>
</dbReference>
<dbReference type="SUPFAM" id="SSF51306">
    <property type="entry name" value="LexA/Signal peptidase"/>
    <property type="match status" value="1"/>
</dbReference>
<dbReference type="CDD" id="cd06529">
    <property type="entry name" value="S24_LexA-like"/>
    <property type="match status" value="1"/>
</dbReference>
<dbReference type="InterPro" id="IPR015927">
    <property type="entry name" value="Peptidase_S24_S26A/B/C"/>
</dbReference>
<dbReference type="PANTHER" id="PTHR40661">
    <property type="match status" value="1"/>
</dbReference>
<dbReference type="InterPro" id="IPR036286">
    <property type="entry name" value="LexA/Signal_pep-like_sf"/>
</dbReference>
<evidence type="ECO:0000256" key="3">
    <source>
        <dbReference type="ARBA" id="ARBA00023163"/>
    </source>
</evidence>
<dbReference type="InterPro" id="IPR009061">
    <property type="entry name" value="DNA-bd_dom_put_sf"/>
</dbReference>
<dbReference type="RefSeq" id="WP_027022632.1">
    <property type="nucleotide sequence ID" value="NZ_CP097501.1"/>
</dbReference>